<feature type="chain" id="PRO_5043555626" evidence="1">
    <location>
        <begin position="21"/>
        <end position="211"/>
    </location>
</feature>
<name>A0AAW9PY14_9BURK</name>
<proteinExistence type="predicted"/>
<gene>
    <name evidence="2" type="ORF">V4F39_01815</name>
</gene>
<evidence type="ECO:0000313" key="3">
    <source>
        <dbReference type="Proteomes" id="UP001336250"/>
    </source>
</evidence>
<dbReference type="AlphaFoldDB" id="A0AAW9PY14"/>
<dbReference type="InterPro" id="IPR011990">
    <property type="entry name" value="TPR-like_helical_dom_sf"/>
</dbReference>
<dbReference type="Gene3D" id="1.25.40.10">
    <property type="entry name" value="Tetratricopeptide repeat domain"/>
    <property type="match status" value="1"/>
</dbReference>
<dbReference type="EMBL" id="JAZIBG010000008">
    <property type="protein sequence ID" value="MEF7612628.1"/>
    <property type="molecule type" value="Genomic_DNA"/>
</dbReference>
<dbReference type="Pfam" id="PF14559">
    <property type="entry name" value="TPR_19"/>
    <property type="match status" value="1"/>
</dbReference>
<protein>
    <submittedName>
        <fullName evidence="2">Tetratricopeptide repeat protein</fullName>
    </submittedName>
</protein>
<comment type="caution">
    <text evidence="2">The sequence shown here is derived from an EMBL/GenBank/DDBJ whole genome shotgun (WGS) entry which is preliminary data.</text>
</comment>
<evidence type="ECO:0000256" key="1">
    <source>
        <dbReference type="SAM" id="SignalP"/>
    </source>
</evidence>
<evidence type="ECO:0000313" key="2">
    <source>
        <dbReference type="EMBL" id="MEF7612628.1"/>
    </source>
</evidence>
<keyword evidence="1" id="KW-0732">Signal</keyword>
<dbReference type="Proteomes" id="UP001336250">
    <property type="component" value="Unassembled WGS sequence"/>
</dbReference>
<reference evidence="2 3" key="1">
    <citation type="submission" date="2024-02" db="EMBL/GenBank/DDBJ databases">
        <title>Genome sequence of Aquincola sp. MAHUQ-54.</title>
        <authorList>
            <person name="Huq M.A."/>
        </authorList>
    </citation>
    <scope>NUCLEOTIDE SEQUENCE [LARGE SCALE GENOMIC DNA]</scope>
    <source>
        <strain evidence="2 3">MAHUQ-54</strain>
    </source>
</reference>
<dbReference type="SUPFAM" id="SSF48452">
    <property type="entry name" value="TPR-like"/>
    <property type="match status" value="1"/>
</dbReference>
<organism evidence="2 3">
    <name type="scientific">Aquincola agrisoli</name>
    <dbReference type="NCBI Taxonomy" id="3119538"/>
    <lineage>
        <taxon>Bacteria</taxon>
        <taxon>Pseudomonadati</taxon>
        <taxon>Pseudomonadota</taxon>
        <taxon>Betaproteobacteria</taxon>
        <taxon>Burkholderiales</taxon>
        <taxon>Sphaerotilaceae</taxon>
        <taxon>Aquincola</taxon>
    </lineage>
</organism>
<accession>A0AAW9PY14</accession>
<feature type="signal peptide" evidence="1">
    <location>
        <begin position="1"/>
        <end position="20"/>
    </location>
</feature>
<keyword evidence="3" id="KW-1185">Reference proteome</keyword>
<sequence>MAGALLCAAAGLALPLGAGAAAVDDGVMQLQREWEVIQYQSPAQARERQFEALAAKAHQLSETYPAASAPLIWEGIIVSSWAGAKGGLGALGLAKQARSLYERAIQIDGHALDGSAYNSLGVLYYKVPGWPLGFGDKAKAAELLQKALAINPDGIDPNYFYAEYLVETHQADQAIPYLERALQAPPRAGRQIADSGRREEARQLLAKIKPR</sequence>